<dbReference type="SUPFAM" id="SSF53597">
    <property type="entry name" value="Dihydrofolate reductase-like"/>
    <property type="match status" value="1"/>
</dbReference>
<dbReference type="Pfam" id="PF01872">
    <property type="entry name" value="RibD_C"/>
    <property type="match status" value="1"/>
</dbReference>
<dbReference type="EMBL" id="WHLY01000002">
    <property type="protein sequence ID" value="MPR33913.1"/>
    <property type="molecule type" value="Genomic_DNA"/>
</dbReference>
<protein>
    <submittedName>
        <fullName evidence="2">Dihydrofolate reductase</fullName>
    </submittedName>
</protein>
<dbReference type="PANTHER" id="PTHR38011">
    <property type="entry name" value="DIHYDROFOLATE REDUCTASE FAMILY PROTEIN (AFU_ORTHOLOGUE AFUA_8G06820)"/>
    <property type="match status" value="1"/>
</dbReference>
<organism evidence="2 3">
    <name type="scientific">Salmonirosea aquatica</name>
    <dbReference type="NCBI Taxonomy" id="2654236"/>
    <lineage>
        <taxon>Bacteria</taxon>
        <taxon>Pseudomonadati</taxon>
        <taxon>Bacteroidota</taxon>
        <taxon>Cytophagia</taxon>
        <taxon>Cytophagales</taxon>
        <taxon>Spirosomataceae</taxon>
        <taxon>Salmonirosea</taxon>
    </lineage>
</organism>
<comment type="caution">
    <text evidence="2">The sequence shown here is derived from an EMBL/GenBank/DDBJ whole genome shotgun (WGS) entry which is preliminary data.</text>
</comment>
<dbReference type="InterPro" id="IPR002734">
    <property type="entry name" value="RibDG_C"/>
</dbReference>
<feature type="domain" description="Bacterial bifunctional deaminase-reductase C-terminal" evidence="1">
    <location>
        <begin position="3"/>
        <end position="183"/>
    </location>
</feature>
<dbReference type="Gene3D" id="3.40.430.10">
    <property type="entry name" value="Dihydrofolate Reductase, subunit A"/>
    <property type="match status" value="1"/>
</dbReference>
<dbReference type="InterPro" id="IPR050765">
    <property type="entry name" value="Riboflavin_Biosynth_HTPR"/>
</dbReference>
<name>A0A7C9FY66_9BACT</name>
<dbReference type="PANTHER" id="PTHR38011:SF11">
    <property type="entry name" value="2,5-DIAMINO-6-RIBOSYLAMINO-4(3H)-PYRIMIDINONE 5'-PHOSPHATE REDUCTASE"/>
    <property type="match status" value="1"/>
</dbReference>
<reference evidence="2 3" key="1">
    <citation type="submission" date="2019-10" db="EMBL/GenBank/DDBJ databases">
        <title>Draft Genome Sequence of Cytophagaceae sp. SJW1-29.</title>
        <authorList>
            <person name="Choi A."/>
        </authorList>
    </citation>
    <scope>NUCLEOTIDE SEQUENCE [LARGE SCALE GENOMIC DNA]</scope>
    <source>
        <strain evidence="2 3">SJW1-29</strain>
    </source>
</reference>
<keyword evidence="3" id="KW-1185">Reference proteome</keyword>
<dbReference type="InterPro" id="IPR024072">
    <property type="entry name" value="DHFR-like_dom_sf"/>
</dbReference>
<gene>
    <name evidence="2" type="ORF">GBK04_11160</name>
</gene>
<dbReference type="AlphaFoldDB" id="A0A7C9FY66"/>
<dbReference type="RefSeq" id="WP_152759684.1">
    <property type="nucleotide sequence ID" value="NZ_WHLY01000002.1"/>
</dbReference>
<evidence type="ECO:0000259" key="1">
    <source>
        <dbReference type="Pfam" id="PF01872"/>
    </source>
</evidence>
<evidence type="ECO:0000313" key="2">
    <source>
        <dbReference type="EMBL" id="MPR33913.1"/>
    </source>
</evidence>
<dbReference type="GO" id="GO:0009231">
    <property type="term" value="P:riboflavin biosynthetic process"/>
    <property type="evidence" value="ECO:0007669"/>
    <property type="project" value="InterPro"/>
</dbReference>
<dbReference type="Proteomes" id="UP000479293">
    <property type="component" value="Unassembled WGS sequence"/>
</dbReference>
<evidence type="ECO:0000313" key="3">
    <source>
        <dbReference type="Proteomes" id="UP000479293"/>
    </source>
</evidence>
<accession>A0A7C9FY66</accession>
<sequence>MRKLKLQVQMSVDGYISGPKGELDWTVWNWDSGLEAYVNALTDSSNTILLGRNMTDGFVNYWTDVVNNQPKSREFPFAKKMIDTPKVVFTKTMEESIWANTTLAKGDLTEEVNQIKNQDGGDIIVYGGAGFVSSLIKAGLIDEYHLFINPTAIGNGMMIFGDLEEKQNLTLVKSQAFDCGIVVLCYQPKVS</sequence>
<dbReference type="GO" id="GO:0008703">
    <property type="term" value="F:5-amino-6-(5-phosphoribosylamino)uracil reductase activity"/>
    <property type="evidence" value="ECO:0007669"/>
    <property type="project" value="InterPro"/>
</dbReference>
<proteinExistence type="predicted"/>